<evidence type="ECO:0000256" key="4">
    <source>
        <dbReference type="ARBA" id="ARBA00022490"/>
    </source>
</evidence>
<dbReference type="InterPro" id="IPR029026">
    <property type="entry name" value="tRNA_m1G_MTases_N"/>
</dbReference>
<evidence type="ECO:0000256" key="10">
    <source>
        <dbReference type="ARBA" id="ARBA00047944"/>
    </source>
</evidence>
<evidence type="ECO:0000256" key="6">
    <source>
        <dbReference type="ARBA" id="ARBA00022603"/>
    </source>
</evidence>
<name>A0A0K2Y8X7_9HELI</name>
<dbReference type="PANTHER" id="PTHR30027:SF3">
    <property type="entry name" value="16S RRNA (URACIL(1498)-N(3))-METHYLTRANSFERASE"/>
    <property type="match status" value="1"/>
</dbReference>
<evidence type="ECO:0000256" key="2">
    <source>
        <dbReference type="ARBA" id="ARBA00005528"/>
    </source>
</evidence>
<evidence type="ECO:0000313" key="13">
    <source>
        <dbReference type="Proteomes" id="UP000043437"/>
    </source>
</evidence>
<comment type="subcellular location">
    <subcellularLocation>
        <location evidence="1">Cytoplasm</location>
    </subcellularLocation>
</comment>
<dbReference type="GO" id="GO:0070475">
    <property type="term" value="P:rRNA base methylation"/>
    <property type="evidence" value="ECO:0007669"/>
    <property type="project" value="TreeGrafter"/>
</dbReference>
<dbReference type="EC" id="2.1.1.193" evidence="3"/>
<dbReference type="EMBL" id="CDMG01000004">
    <property type="protein sequence ID" value="CRI32305.1"/>
    <property type="molecule type" value="Genomic_DNA"/>
</dbReference>
<evidence type="ECO:0000259" key="11">
    <source>
        <dbReference type="Pfam" id="PF04452"/>
    </source>
</evidence>
<dbReference type="PANTHER" id="PTHR30027">
    <property type="entry name" value="RIBOSOMAL RNA SMALL SUBUNIT METHYLTRANSFERASE E"/>
    <property type="match status" value="1"/>
</dbReference>
<keyword evidence="7 12" id="KW-0808">Transferase</keyword>
<keyword evidence="8" id="KW-0949">S-adenosyl-L-methionine</keyword>
<feature type="domain" description="Ribosomal RNA small subunit methyltransferase E methyltransferase" evidence="11">
    <location>
        <begin position="83"/>
        <end position="226"/>
    </location>
</feature>
<protein>
    <recommendedName>
        <fullName evidence="3">16S rRNA (uracil(1498)-N(3))-methyltransferase</fullName>
        <ecNumber evidence="3">2.1.1.193</ecNumber>
    </recommendedName>
</protein>
<dbReference type="NCBIfam" id="NF008695">
    <property type="entry name" value="PRK11713.3-3"/>
    <property type="match status" value="1"/>
</dbReference>
<dbReference type="GO" id="GO:0005737">
    <property type="term" value="C:cytoplasm"/>
    <property type="evidence" value="ECO:0007669"/>
    <property type="project" value="UniProtKB-SubCell"/>
</dbReference>
<dbReference type="Proteomes" id="UP000043437">
    <property type="component" value="Unassembled WGS sequence"/>
</dbReference>
<evidence type="ECO:0000256" key="1">
    <source>
        <dbReference type="ARBA" id="ARBA00004496"/>
    </source>
</evidence>
<dbReference type="Gene3D" id="3.40.1280.10">
    <property type="match status" value="1"/>
</dbReference>
<dbReference type="NCBIfam" id="TIGR00046">
    <property type="entry name" value="RsmE family RNA methyltransferase"/>
    <property type="match status" value="1"/>
</dbReference>
<proteinExistence type="inferred from homology"/>
<dbReference type="InterPro" id="IPR046886">
    <property type="entry name" value="RsmE_MTase_dom"/>
</dbReference>
<dbReference type="SUPFAM" id="SSF75217">
    <property type="entry name" value="alpha/beta knot"/>
    <property type="match status" value="1"/>
</dbReference>
<dbReference type="InterPro" id="IPR029028">
    <property type="entry name" value="Alpha/beta_knot_MTases"/>
</dbReference>
<comment type="similarity">
    <text evidence="2">Belongs to the RNA methyltransferase RsmE family.</text>
</comment>
<keyword evidence="5" id="KW-0698">rRNA processing</keyword>
<evidence type="ECO:0000256" key="7">
    <source>
        <dbReference type="ARBA" id="ARBA00022679"/>
    </source>
</evidence>
<dbReference type="CDD" id="cd18084">
    <property type="entry name" value="RsmE-like"/>
    <property type="match status" value="1"/>
</dbReference>
<organism evidence="12 13">
    <name type="scientific">Helicobacter ailurogastricus</name>
    <dbReference type="NCBI Taxonomy" id="1578720"/>
    <lineage>
        <taxon>Bacteria</taxon>
        <taxon>Pseudomonadati</taxon>
        <taxon>Campylobacterota</taxon>
        <taxon>Epsilonproteobacteria</taxon>
        <taxon>Campylobacterales</taxon>
        <taxon>Helicobacteraceae</taxon>
        <taxon>Helicobacter</taxon>
    </lineage>
</organism>
<dbReference type="GO" id="GO:0070042">
    <property type="term" value="F:rRNA (uridine-N3-)-methyltransferase activity"/>
    <property type="evidence" value="ECO:0007669"/>
    <property type="project" value="TreeGrafter"/>
</dbReference>
<feature type="non-terminal residue" evidence="12">
    <location>
        <position position="1"/>
    </location>
</feature>
<dbReference type="PIRSF" id="PIRSF015601">
    <property type="entry name" value="MTase_slr0722"/>
    <property type="match status" value="1"/>
</dbReference>
<keyword evidence="6 12" id="KW-0489">Methyltransferase</keyword>
<dbReference type="Pfam" id="PF04452">
    <property type="entry name" value="Methyltrans_RNA"/>
    <property type="match status" value="1"/>
</dbReference>
<keyword evidence="4" id="KW-0963">Cytoplasm</keyword>
<dbReference type="InterPro" id="IPR006700">
    <property type="entry name" value="RsmE"/>
</dbReference>
<reference evidence="13" key="1">
    <citation type="submission" date="2014-12" db="EMBL/GenBank/DDBJ databases">
        <authorList>
            <person name="Jaenicke S."/>
        </authorList>
    </citation>
    <scope>NUCLEOTIDE SEQUENCE [LARGE SCALE GENOMIC DNA]</scope>
</reference>
<evidence type="ECO:0000256" key="9">
    <source>
        <dbReference type="ARBA" id="ARBA00025699"/>
    </source>
</evidence>
<accession>A0A0K2Y8X7</accession>
<evidence type="ECO:0000256" key="8">
    <source>
        <dbReference type="ARBA" id="ARBA00022691"/>
    </source>
</evidence>
<evidence type="ECO:0000313" key="12">
    <source>
        <dbReference type="EMBL" id="CRI32305.1"/>
    </source>
</evidence>
<gene>
    <name evidence="12" type="ORF">HAL07_07800</name>
</gene>
<comment type="function">
    <text evidence="9">Specifically methylates the N3 position of the uracil ring of uridine 1498 (m3U1498) in 16S rRNA. Acts on the fully assembled 30S ribosomal subunit.</text>
</comment>
<comment type="catalytic activity">
    <reaction evidence="10">
        <text>uridine(1498) in 16S rRNA + S-adenosyl-L-methionine = N(3)-methyluridine(1498) in 16S rRNA + S-adenosyl-L-homocysteine + H(+)</text>
        <dbReference type="Rhea" id="RHEA:42920"/>
        <dbReference type="Rhea" id="RHEA-COMP:10283"/>
        <dbReference type="Rhea" id="RHEA-COMP:10284"/>
        <dbReference type="ChEBI" id="CHEBI:15378"/>
        <dbReference type="ChEBI" id="CHEBI:57856"/>
        <dbReference type="ChEBI" id="CHEBI:59789"/>
        <dbReference type="ChEBI" id="CHEBI:65315"/>
        <dbReference type="ChEBI" id="CHEBI:74502"/>
        <dbReference type="EC" id="2.1.1.193"/>
    </reaction>
</comment>
<dbReference type="AlphaFoldDB" id="A0A0K2Y8X7"/>
<evidence type="ECO:0000256" key="3">
    <source>
        <dbReference type="ARBA" id="ARBA00012328"/>
    </source>
</evidence>
<sequence length="231" mass="25856">VPCFVSLMRFVYHPQAGAPILSLEDKTYTHVYLSRRTKATEQLALRNLKDSNLYFYKPLSVQKHSAKLELVRVQAKPVSPTQTTHLIWAVIHTKNIEKVLPYLNQMGVAKISFFMAQFSQRNEQLDTSKLERLERIIIASCEQSGRSDLMHLEVLKDLTSALELYPQAGVLDLGGHAQGLEPQKGVIIGPEGGFSQSERKLFKDREVFSPSNLVLTSEGAALFAAALNFKA</sequence>
<evidence type="ECO:0000256" key="5">
    <source>
        <dbReference type="ARBA" id="ARBA00022552"/>
    </source>
</evidence>